<organism evidence="1">
    <name type="scientific">Anguilla anguilla</name>
    <name type="common">European freshwater eel</name>
    <name type="synonym">Muraena anguilla</name>
    <dbReference type="NCBI Taxonomy" id="7936"/>
    <lineage>
        <taxon>Eukaryota</taxon>
        <taxon>Metazoa</taxon>
        <taxon>Chordata</taxon>
        <taxon>Craniata</taxon>
        <taxon>Vertebrata</taxon>
        <taxon>Euteleostomi</taxon>
        <taxon>Actinopterygii</taxon>
        <taxon>Neopterygii</taxon>
        <taxon>Teleostei</taxon>
        <taxon>Anguilliformes</taxon>
        <taxon>Anguillidae</taxon>
        <taxon>Anguilla</taxon>
    </lineage>
</organism>
<protein>
    <submittedName>
        <fullName evidence="1">Uncharacterized protein</fullName>
    </submittedName>
</protein>
<dbReference type="EMBL" id="GBXM01065801">
    <property type="protein sequence ID" value="JAH42776.1"/>
    <property type="molecule type" value="Transcribed_RNA"/>
</dbReference>
<sequence>MKWYKSICTFIFVLTLYECVSFSLLLKNEALQYGCLRESRLRNSIPFGHSV</sequence>
<dbReference type="AlphaFoldDB" id="A0A0E9SNA1"/>
<evidence type="ECO:0000313" key="1">
    <source>
        <dbReference type="EMBL" id="JAH42776.1"/>
    </source>
</evidence>
<accession>A0A0E9SNA1</accession>
<reference evidence="1" key="1">
    <citation type="submission" date="2014-11" db="EMBL/GenBank/DDBJ databases">
        <authorList>
            <person name="Amaro Gonzalez C."/>
        </authorList>
    </citation>
    <scope>NUCLEOTIDE SEQUENCE</scope>
</reference>
<reference evidence="1" key="2">
    <citation type="journal article" date="2015" name="Fish Shellfish Immunol.">
        <title>Early steps in the European eel (Anguilla anguilla)-Vibrio vulnificus interaction in the gills: Role of the RtxA13 toxin.</title>
        <authorList>
            <person name="Callol A."/>
            <person name="Pajuelo D."/>
            <person name="Ebbesson L."/>
            <person name="Teles M."/>
            <person name="MacKenzie S."/>
            <person name="Amaro C."/>
        </authorList>
    </citation>
    <scope>NUCLEOTIDE SEQUENCE</scope>
</reference>
<proteinExistence type="predicted"/>
<name>A0A0E9SNA1_ANGAN</name>